<sequence>MWKRKAGDKIKKTVLKPFTDDEAVEEETVFSGLLEENILLPQPKKIKFPTLEDSHSKARRLKLEGATLAEGERYWEAIKRFDGALQFTPLDETIHEMKAQAYMQLQEIWPAVSSAEEAVRLNQLWYIGHQTLGRARLGVGDVQLALKSFMKAYHLNPTSMELYVDDLLLKPCAHAGAQHEVENRIGFAWAKSLNDQRKEAHVRNIKAEEKKSASPETSVVIADYFSEEEVEVTFDTSRTNIKSVTELGESEVKENECVAFNICSSTSHMVKMNLNEARK</sequence>
<keyword evidence="3" id="KW-1185">Reference proteome</keyword>
<dbReference type="SUPFAM" id="SSF48452">
    <property type="entry name" value="TPR-like"/>
    <property type="match status" value="1"/>
</dbReference>
<gene>
    <name evidence="2" type="ORF">QYM36_018409</name>
</gene>
<organism evidence="2 3">
    <name type="scientific">Artemia franciscana</name>
    <name type="common">Brine shrimp</name>
    <name type="synonym">Artemia sanfranciscana</name>
    <dbReference type="NCBI Taxonomy" id="6661"/>
    <lineage>
        <taxon>Eukaryota</taxon>
        <taxon>Metazoa</taxon>
        <taxon>Ecdysozoa</taxon>
        <taxon>Arthropoda</taxon>
        <taxon>Crustacea</taxon>
        <taxon>Branchiopoda</taxon>
        <taxon>Anostraca</taxon>
        <taxon>Artemiidae</taxon>
        <taxon>Artemia</taxon>
    </lineage>
</organism>
<dbReference type="AlphaFoldDB" id="A0AA88H6T6"/>
<dbReference type="EMBL" id="JAVRJZ010000124">
    <property type="protein sequence ID" value="KAK2703008.1"/>
    <property type="molecule type" value="Genomic_DNA"/>
</dbReference>
<evidence type="ECO:0008006" key="4">
    <source>
        <dbReference type="Google" id="ProtNLM"/>
    </source>
</evidence>
<evidence type="ECO:0000256" key="1">
    <source>
        <dbReference type="PROSITE-ProRule" id="PRU00339"/>
    </source>
</evidence>
<keyword evidence="1" id="KW-0802">TPR repeat</keyword>
<proteinExistence type="predicted"/>
<evidence type="ECO:0000313" key="3">
    <source>
        <dbReference type="Proteomes" id="UP001187531"/>
    </source>
</evidence>
<dbReference type="InterPro" id="IPR019734">
    <property type="entry name" value="TPR_rpt"/>
</dbReference>
<comment type="caution">
    <text evidence="2">The sequence shown here is derived from an EMBL/GenBank/DDBJ whole genome shotgun (WGS) entry which is preliminary data.</text>
</comment>
<dbReference type="PANTHER" id="PTHR15544:SF0">
    <property type="entry name" value="TETRATRICOPEPTIDE REPEAT PROTEIN 33"/>
    <property type="match status" value="1"/>
</dbReference>
<dbReference type="Proteomes" id="UP001187531">
    <property type="component" value="Unassembled WGS sequence"/>
</dbReference>
<protein>
    <recommendedName>
        <fullName evidence="4">Tetratricopeptide repeat protein 33</fullName>
    </recommendedName>
</protein>
<dbReference type="InterPro" id="IPR011990">
    <property type="entry name" value="TPR-like_helical_dom_sf"/>
</dbReference>
<accession>A0AA88H6T6</accession>
<evidence type="ECO:0000313" key="2">
    <source>
        <dbReference type="EMBL" id="KAK2703008.1"/>
    </source>
</evidence>
<dbReference type="InterPro" id="IPR052658">
    <property type="entry name" value="TPR-containing"/>
</dbReference>
<feature type="repeat" description="TPR" evidence="1">
    <location>
        <begin position="126"/>
        <end position="159"/>
    </location>
</feature>
<dbReference type="Gene3D" id="1.25.40.10">
    <property type="entry name" value="Tetratricopeptide repeat domain"/>
    <property type="match status" value="1"/>
</dbReference>
<dbReference type="PROSITE" id="PS50005">
    <property type="entry name" value="TPR"/>
    <property type="match status" value="1"/>
</dbReference>
<dbReference type="PANTHER" id="PTHR15544">
    <property type="entry name" value="OSMOSIS RESPONSIVE FACTOR"/>
    <property type="match status" value="1"/>
</dbReference>
<name>A0AA88H6T6_ARTSF</name>
<reference evidence="2" key="1">
    <citation type="submission" date="2023-07" db="EMBL/GenBank/DDBJ databases">
        <title>Chromosome-level genome assembly of Artemia franciscana.</title>
        <authorList>
            <person name="Jo E."/>
        </authorList>
    </citation>
    <scope>NUCLEOTIDE SEQUENCE</scope>
    <source>
        <tissue evidence="2">Whole body</tissue>
    </source>
</reference>